<feature type="region of interest" description="Disordered" evidence="1">
    <location>
        <begin position="1"/>
        <end position="43"/>
    </location>
</feature>
<feature type="region of interest" description="Disordered" evidence="1">
    <location>
        <begin position="90"/>
        <end position="165"/>
    </location>
</feature>
<protein>
    <submittedName>
        <fullName evidence="2">Uncharacterized protein</fullName>
    </submittedName>
</protein>
<organism evidence="2 3">
    <name type="scientific">Puccinia triticina</name>
    <dbReference type="NCBI Taxonomy" id="208348"/>
    <lineage>
        <taxon>Eukaryota</taxon>
        <taxon>Fungi</taxon>
        <taxon>Dikarya</taxon>
        <taxon>Basidiomycota</taxon>
        <taxon>Pucciniomycotina</taxon>
        <taxon>Pucciniomycetes</taxon>
        <taxon>Pucciniales</taxon>
        <taxon>Pucciniaceae</taxon>
        <taxon>Puccinia</taxon>
    </lineage>
</organism>
<dbReference type="EMBL" id="CP110429">
    <property type="protein sequence ID" value="WAQ88191.1"/>
    <property type="molecule type" value="Genomic_DNA"/>
</dbReference>
<evidence type="ECO:0000313" key="2">
    <source>
        <dbReference type="EMBL" id="WAQ88191.1"/>
    </source>
</evidence>
<feature type="compositionally biased region" description="Polar residues" evidence="1">
    <location>
        <begin position="114"/>
        <end position="129"/>
    </location>
</feature>
<evidence type="ECO:0000313" key="3">
    <source>
        <dbReference type="Proteomes" id="UP001164743"/>
    </source>
</evidence>
<dbReference type="RefSeq" id="XP_053023746.1">
    <property type="nucleotide sequence ID" value="XM_053172513.1"/>
</dbReference>
<reference evidence="2" key="1">
    <citation type="submission" date="2022-10" db="EMBL/GenBank/DDBJ databases">
        <title>Puccinia triticina Genome sequencing and assembly.</title>
        <authorList>
            <person name="Li C."/>
        </authorList>
    </citation>
    <scope>NUCLEOTIDE SEQUENCE</scope>
    <source>
        <strain evidence="2">Pt15</strain>
    </source>
</reference>
<sequence length="286" mass="32589">MEYFTPPRDGPRSDRRPNQSPSKAMSADTPEENSMSIDPVLPPISKSVRRLKISRHHRIPTPPPIPSPKLPYLRAEKFPAWLLGDAMAKSSPKYMAQRDQDAPPPSPFSSQPQNMQTSPVRRSTSSFLGTSPLKHHHFHNSLSRRSSNTHLDFKRPSLGRSVSPDEALDRRRERFWELYEYDSTSPHLQPRYFDKPLPTNEQWADLDIQNIGIIPEPQPRPPLPHLVEVFQPTPIEPVDPIPSPDTLAQIQLNSQSLQNNAAQLQQRMAIPFGFNFLPPDYSGHKE</sequence>
<accession>A0ABY7CSG1</accession>
<evidence type="ECO:0000256" key="1">
    <source>
        <dbReference type="SAM" id="MobiDB-lite"/>
    </source>
</evidence>
<proteinExistence type="predicted"/>
<dbReference type="Proteomes" id="UP001164743">
    <property type="component" value="Chromosome 9A"/>
</dbReference>
<gene>
    <name evidence="2" type="ORF">PtA15_9A316</name>
</gene>
<dbReference type="GeneID" id="77813408"/>
<feature type="compositionally biased region" description="Polar residues" evidence="1">
    <location>
        <begin position="140"/>
        <end position="150"/>
    </location>
</feature>
<name>A0ABY7CSG1_9BASI</name>
<keyword evidence="3" id="KW-1185">Reference proteome</keyword>